<proteinExistence type="predicted"/>
<dbReference type="EMBL" id="JACJSG010000015">
    <property type="protein sequence ID" value="MBD2501549.1"/>
    <property type="molecule type" value="Genomic_DNA"/>
</dbReference>
<feature type="transmembrane region" description="Helical" evidence="5">
    <location>
        <begin position="126"/>
        <end position="147"/>
    </location>
</feature>
<dbReference type="RefSeq" id="WP_190472584.1">
    <property type="nucleotide sequence ID" value="NZ_JACJSG010000015.1"/>
</dbReference>
<sequence length="277" mass="32027">MKKFFDFCFEVEFYIKIAISCTIVQQILYWLLHSIKLNFITQVLLYWLVGSVSFYSVGLFIEKILKQNDTLRDKLTSRVKQVKKQPFPPFTAKGIILGEIKSFIAAFIILYLAPEVVRGNGLLLNIGWFLMRIIAADFCFYISHWLFHRKFLQKIHLQHHEFADSSSFVAGHKSLTEYIIVTVTDLLPIFIFGYDITQLLAWTIIGNAYNLEGHSSLSIFFVPSDFHDLHHSCFKGNYGIQGFWDRVFKTLNPPTKTTGLMFPVASLEKMTMKSSSH</sequence>
<keyword evidence="8" id="KW-1185">Reference proteome</keyword>
<protein>
    <submittedName>
        <fullName evidence="7">Sterol desaturase family protein</fullName>
    </submittedName>
</protein>
<evidence type="ECO:0000313" key="8">
    <source>
        <dbReference type="Proteomes" id="UP000661112"/>
    </source>
</evidence>
<evidence type="ECO:0000256" key="2">
    <source>
        <dbReference type="ARBA" id="ARBA00022692"/>
    </source>
</evidence>
<evidence type="ECO:0000313" key="7">
    <source>
        <dbReference type="EMBL" id="MBD2501549.1"/>
    </source>
</evidence>
<evidence type="ECO:0000256" key="4">
    <source>
        <dbReference type="ARBA" id="ARBA00023136"/>
    </source>
</evidence>
<organism evidence="7 8">
    <name type="scientific">Anabaena azotica FACHB-119</name>
    <dbReference type="NCBI Taxonomy" id="947527"/>
    <lineage>
        <taxon>Bacteria</taxon>
        <taxon>Bacillati</taxon>
        <taxon>Cyanobacteriota</taxon>
        <taxon>Cyanophyceae</taxon>
        <taxon>Nostocales</taxon>
        <taxon>Nostocaceae</taxon>
        <taxon>Anabaena</taxon>
        <taxon>Anabaena azotica</taxon>
    </lineage>
</organism>
<feature type="transmembrane region" description="Helical" evidence="5">
    <location>
        <begin position="44"/>
        <end position="65"/>
    </location>
</feature>
<dbReference type="InterPro" id="IPR006694">
    <property type="entry name" value="Fatty_acid_hydroxylase"/>
</dbReference>
<evidence type="ECO:0000256" key="1">
    <source>
        <dbReference type="ARBA" id="ARBA00004370"/>
    </source>
</evidence>
<dbReference type="Pfam" id="PF04116">
    <property type="entry name" value="FA_hydroxylase"/>
    <property type="match status" value="1"/>
</dbReference>
<evidence type="ECO:0000256" key="3">
    <source>
        <dbReference type="ARBA" id="ARBA00022989"/>
    </source>
</evidence>
<accession>A0ABR8D2X9</accession>
<dbReference type="Proteomes" id="UP000661112">
    <property type="component" value="Unassembled WGS sequence"/>
</dbReference>
<comment type="caution">
    <text evidence="7">The sequence shown here is derived from an EMBL/GenBank/DDBJ whole genome shotgun (WGS) entry which is preliminary data.</text>
</comment>
<feature type="transmembrane region" description="Helical" evidence="5">
    <location>
        <begin position="12"/>
        <end position="32"/>
    </location>
</feature>
<feature type="domain" description="Fatty acid hydroxylase" evidence="6">
    <location>
        <begin position="130"/>
        <end position="250"/>
    </location>
</feature>
<evidence type="ECO:0000256" key="5">
    <source>
        <dbReference type="SAM" id="Phobius"/>
    </source>
</evidence>
<reference evidence="7 8" key="1">
    <citation type="journal article" date="2020" name="ISME J.">
        <title>Comparative genomics reveals insights into cyanobacterial evolution and habitat adaptation.</title>
        <authorList>
            <person name="Chen M.Y."/>
            <person name="Teng W.K."/>
            <person name="Zhao L."/>
            <person name="Hu C.X."/>
            <person name="Zhou Y.K."/>
            <person name="Han B.P."/>
            <person name="Song L.R."/>
            <person name="Shu W.S."/>
        </authorList>
    </citation>
    <scope>NUCLEOTIDE SEQUENCE [LARGE SCALE GENOMIC DNA]</scope>
    <source>
        <strain evidence="7 8">FACHB-119</strain>
    </source>
</reference>
<name>A0ABR8D2X9_9NOST</name>
<comment type="subcellular location">
    <subcellularLocation>
        <location evidence="1">Membrane</location>
    </subcellularLocation>
</comment>
<evidence type="ECO:0000259" key="6">
    <source>
        <dbReference type="Pfam" id="PF04116"/>
    </source>
</evidence>
<keyword evidence="2 5" id="KW-0812">Transmembrane</keyword>
<dbReference type="InterPro" id="IPR050307">
    <property type="entry name" value="Sterol_Desaturase_Related"/>
</dbReference>
<keyword evidence="4 5" id="KW-0472">Membrane</keyword>
<gene>
    <name evidence="7" type="ORF">H6G83_13210</name>
</gene>
<keyword evidence="3 5" id="KW-1133">Transmembrane helix</keyword>
<feature type="transmembrane region" description="Helical" evidence="5">
    <location>
        <begin position="90"/>
        <end position="114"/>
    </location>
</feature>
<dbReference type="PANTHER" id="PTHR11863">
    <property type="entry name" value="STEROL DESATURASE"/>
    <property type="match status" value="1"/>
</dbReference>